<name>A0A6L6IWZ0_9RHOB</name>
<dbReference type="CDD" id="cd05233">
    <property type="entry name" value="SDR_c"/>
    <property type="match status" value="1"/>
</dbReference>
<dbReference type="PANTHER" id="PTHR43639">
    <property type="entry name" value="OXIDOREDUCTASE, SHORT-CHAIN DEHYDROGENASE/REDUCTASE FAMILY (AFU_ORTHOLOGUE AFUA_5G02870)"/>
    <property type="match status" value="1"/>
</dbReference>
<dbReference type="EMBL" id="WMII01000006">
    <property type="protein sequence ID" value="MTH64128.1"/>
    <property type="molecule type" value="Genomic_DNA"/>
</dbReference>
<keyword evidence="4" id="KW-1185">Reference proteome</keyword>
<dbReference type="InterPro" id="IPR002347">
    <property type="entry name" value="SDR_fam"/>
</dbReference>
<protein>
    <submittedName>
        <fullName evidence="3">SDR family oxidoreductase</fullName>
    </submittedName>
</protein>
<accession>A0A6L6IWZ0</accession>
<dbReference type="PANTHER" id="PTHR43639:SF1">
    <property type="entry name" value="SHORT-CHAIN DEHYDROGENASE_REDUCTASE FAMILY PROTEIN"/>
    <property type="match status" value="1"/>
</dbReference>
<evidence type="ECO:0000256" key="2">
    <source>
        <dbReference type="ARBA" id="ARBA00023002"/>
    </source>
</evidence>
<proteinExistence type="inferred from homology"/>
<evidence type="ECO:0000313" key="4">
    <source>
        <dbReference type="Proteomes" id="UP000478740"/>
    </source>
</evidence>
<gene>
    <name evidence="3" type="ORF">GL284_07590</name>
</gene>
<dbReference type="RefSeq" id="WP_155044005.1">
    <property type="nucleotide sequence ID" value="NZ_WMIH01000006.1"/>
</dbReference>
<keyword evidence="2" id="KW-0560">Oxidoreductase</keyword>
<evidence type="ECO:0000256" key="1">
    <source>
        <dbReference type="ARBA" id="ARBA00006484"/>
    </source>
</evidence>
<comment type="caution">
    <text evidence="3">The sequence shown here is derived from an EMBL/GenBank/DDBJ whole genome shotgun (WGS) entry which is preliminary data.</text>
</comment>
<dbReference type="PRINTS" id="PR00081">
    <property type="entry name" value="GDHRDH"/>
</dbReference>
<dbReference type="FunFam" id="3.40.50.720:FF:000084">
    <property type="entry name" value="Short-chain dehydrogenase reductase"/>
    <property type="match status" value="1"/>
</dbReference>
<dbReference type="Gene3D" id="3.40.50.720">
    <property type="entry name" value="NAD(P)-binding Rossmann-like Domain"/>
    <property type="match status" value="1"/>
</dbReference>
<dbReference type="Pfam" id="PF13561">
    <property type="entry name" value="adh_short_C2"/>
    <property type="match status" value="1"/>
</dbReference>
<comment type="similarity">
    <text evidence="1">Belongs to the short-chain dehydrogenases/reductases (SDR) family.</text>
</comment>
<dbReference type="AlphaFoldDB" id="A0A6L6IWZ0"/>
<evidence type="ECO:0000313" key="3">
    <source>
        <dbReference type="EMBL" id="MTH64128.1"/>
    </source>
</evidence>
<reference evidence="3 4" key="1">
    <citation type="submission" date="2019-11" db="EMBL/GenBank/DDBJ databases">
        <authorList>
            <person name="Dong K."/>
        </authorList>
    </citation>
    <scope>NUCLEOTIDE SEQUENCE [LARGE SCALE GENOMIC DNA]</scope>
    <source>
        <strain evidence="3 4">DK608</strain>
    </source>
</reference>
<dbReference type="InterPro" id="IPR036291">
    <property type="entry name" value="NAD(P)-bd_dom_sf"/>
</dbReference>
<dbReference type="SUPFAM" id="SSF51735">
    <property type="entry name" value="NAD(P)-binding Rossmann-fold domains"/>
    <property type="match status" value="1"/>
</dbReference>
<sequence length="249" mass="26072">MDRRTTIITGASSGIGAALARRLASPQIGLLLHAHSSAEALERVADAARDKGAVVATALGDLMDPELGRQLANQAQTVFGRLDCLVANAGFPILKSLDEGTFEDLDRAFRANVYSFFALVKHAQPLIARASHGRIVATGSFTSHVFRTDIRQFPMSAASKGALEVAMRSVAGALAADGITVNCVVPGFIEKDAGTRDGVPDDELARTALRIPLGRPGRSDEVAAAIAFLLSPDASYITGQSLHVNGGLI</sequence>
<organism evidence="3 4">
    <name type="scientific">Paracoccus shanxieyensis</name>
    <dbReference type="NCBI Taxonomy" id="2675752"/>
    <lineage>
        <taxon>Bacteria</taxon>
        <taxon>Pseudomonadati</taxon>
        <taxon>Pseudomonadota</taxon>
        <taxon>Alphaproteobacteria</taxon>
        <taxon>Rhodobacterales</taxon>
        <taxon>Paracoccaceae</taxon>
        <taxon>Paracoccus</taxon>
    </lineage>
</organism>
<dbReference type="Proteomes" id="UP000478740">
    <property type="component" value="Unassembled WGS sequence"/>
</dbReference>
<dbReference type="GO" id="GO:0016491">
    <property type="term" value="F:oxidoreductase activity"/>
    <property type="evidence" value="ECO:0007669"/>
    <property type="project" value="UniProtKB-KW"/>
</dbReference>